<feature type="domain" description="PIF1/LRR1 pleckstrin homology" evidence="17">
    <location>
        <begin position="14"/>
        <end position="115"/>
    </location>
</feature>
<reference evidence="18" key="2">
    <citation type="submission" date="2017-10" db="EMBL/GenBank/DDBJ databases">
        <title>Ladona fulva Genome sequencing and assembly.</title>
        <authorList>
            <person name="Murali S."/>
            <person name="Richards S."/>
            <person name="Bandaranaike D."/>
            <person name="Bellair M."/>
            <person name="Blankenburg K."/>
            <person name="Chao H."/>
            <person name="Dinh H."/>
            <person name="Doddapaneni H."/>
            <person name="Dugan-Rocha S."/>
            <person name="Elkadiri S."/>
            <person name="Gnanaolivu R."/>
            <person name="Hernandez B."/>
            <person name="Skinner E."/>
            <person name="Javaid M."/>
            <person name="Lee S."/>
            <person name="Li M."/>
            <person name="Ming W."/>
            <person name="Munidasa M."/>
            <person name="Muniz J."/>
            <person name="Nguyen L."/>
            <person name="Hughes D."/>
            <person name="Osuji N."/>
            <person name="Pu L.-L."/>
            <person name="Puazo M."/>
            <person name="Qu C."/>
            <person name="Quiroz J."/>
            <person name="Raj R."/>
            <person name="Weissenberger G."/>
            <person name="Xin Y."/>
            <person name="Zou X."/>
            <person name="Han Y."/>
            <person name="Worley K."/>
            <person name="Muzny D."/>
            <person name="Gibbs R."/>
        </authorList>
    </citation>
    <scope>NUCLEOTIDE SEQUENCE</scope>
    <source>
        <strain evidence="18">Sampled in the wild</strain>
    </source>
</reference>
<dbReference type="OrthoDB" id="272985at2759"/>
<keyword evidence="5 13" id="KW-0067">ATP-binding</keyword>
<name>A0A8K0K8U6_LADFU</name>
<reference evidence="18" key="1">
    <citation type="submission" date="2013-04" db="EMBL/GenBank/DDBJ databases">
        <authorList>
            <person name="Qu J."/>
            <person name="Murali S.C."/>
            <person name="Bandaranaike D."/>
            <person name="Bellair M."/>
            <person name="Blankenburg K."/>
            <person name="Chao H."/>
            <person name="Dinh H."/>
            <person name="Doddapaneni H."/>
            <person name="Downs B."/>
            <person name="Dugan-Rocha S."/>
            <person name="Elkadiri S."/>
            <person name="Gnanaolivu R.D."/>
            <person name="Hernandez B."/>
            <person name="Javaid M."/>
            <person name="Jayaseelan J.C."/>
            <person name="Lee S."/>
            <person name="Li M."/>
            <person name="Ming W."/>
            <person name="Munidasa M."/>
            <person name="Muniz J."/>
            <person name="Nguyen L."/>
            <person name="Ongeri F."/>
            <person name="Osuji N."/>
            <person name="Pu L.-L."/>
            <person name="Puazo M."/>
            <person name="Qu C."/>
            <person name="Quiroz J."/>
            <person name="Raj R."/>
            <person name="Weissenberger G."/>
            <person name="Xin Y."/>
            <person name="Zou X."/>
            <person name="Han Y."/>
            <person name="Richards S."/>
            <person name="Worley K."/>
            <person name="Muzny D."/>
            <person name="Gibbs R."/>
        </authorList>
    </citation>
    <scope>NUCLEOTIDE SEQUENCE</scope>
    <source>
        <strain evidence="18">Sampled in the wild</strain>
    </source>
</reference>
<accession>A0A8K0K8U6</accession>
<comment type="similarity">
    <text evidence="13">Belongs to the helicase family. PIF1 subfamily.</text>
</comment>
<feature type="binding site" evidence="13">
    <location>
        <begin position="216"/>
        <end position="223"/>
    </location>
    <ligand>
        <name>ATP</name>
        <dbReference type="ChEBI" id="CHEBI:30616"/>
    </ligand>
</feature>
<feature type="domain" description="DNA helicase Pif1-like DEAD-box helicase" evidence="15">
    <location>
        <begin position="195"/>
        <end position="407"/>
    </location>
</feature>
<dbReference type="GO" id="GO:0043139">
    <property type="term" value="F:5'-3' DNA helicase activity"/>
    <property type="evidence" value="ECO:0007669"/>
    <property type="project" value="UniProtKB-UniRule"/>
</dbReference>
<dbReference type="InterPro" id="IPR048293">
    <property type="entry name" value="PIF1_RRM3_pfh1"/>
</dbReference>
<evidence type="ECO:0000259" key="17">
    <source>
        <dbReference type="Pfam" id="PF25344"/>
    </source>
</evidence>
<dbReference type="AlphaFoldDB" id="A0A8K0K8U6"/>
<dbReference type="CDD" id="cd18809">
    <property type="entry name" value="SF1_C_RecD"/>
    <property type="match status" value="1"/>
</dbReference>
<dbReference type="InterPro" id="IPR051055">
    <property type="entry name" value="PIF1_helicase"/>
</dbReference>
<dbReference type="FunFam" id="3.40.50.300:FF:000805">
    <property type="entry name" value="ATP-dependent DNA helicase PIF1"/>
    <property type="match status" value="1"/>
</dbReference>
<evidence type="ECO:0000313" key="18">
    <source>
        <dbReference type="EMBL" id="KAG8229872.1"/>
    </source>
</evidence>
<dbReference type="GO" id="GO:0005739">
    <property type="term" value="C:mitochondrion"/>
    <property type="evidence" value="ECO:0007669"/>
    <property type="project" value="UniProtKB-SubCell"/>
</dbReference>
<keyword evidence="7 13" id="KW-0496">Mitochondrion</keyword>
<dbReference type="Pfam" id="PF21530">
    <property type="entry name" value="Pif1_2B_dom"/>
    <property type="match status" value="1"/>
</dbReference>
<keyword evidence="9 13" id="KW-0234">DNA repair</keyword>
<dbReference type="GO" id="GO:0016787">
    <property type="term" value="F:hydrolase activity"/>
    <property type="evidence" value="ECO:0007669"/>
    <property type="project" value="UniProtKB-KW"/>
</dbReference>
<feature type="region of interest" description="Disordered" evidence="14">
    <location>
        <begin position="150"/>
        <end position="185"/>
    </location>
</feature>
<proteinExistence type="inferred from homology"/>
<sequence>MSVVSVSEGETSSITCSLVVEFLNTQPSRKVNWKTAELRLVRNEFRDVFLEVKLSKLTNRYLLKGIVVHKKFLKEGKATIHFQEQKLMLLISNAPTSQLLSFLKTMYVKMSLQSSEPKLDVRSRLLSNKDKQIEEISPVTVKDLSKLHNQKKSSLPLNGSNITPKSRKRSLSGVGDSQEKKKQRSLQLEFGPSLLTPEQKRIVEAALSGRNIFFTGSAGTGKSFLLRKILGVLPPDSTVATASTGVAACQIGGITLHSFAGVGTGRAPVHQCIQQASRPVVAQGWKRCRHLVMDEISMVDGKFFEKLERVARAVRGCDKPFGGIQLILCGDFFQLPPVSKEYSAKSRKGNNHFEEEHEGPATFCFQSEAWDRCELQTFELQQVHRQKDAEFVSILQEIRLGRVSDATADKLMATQSHKLEEGGILATRLCSHTSDADQINQSRLDALEDSDPQLASQLDRTTPVTSAIHLKVGAQVMLLKNLDVAKGLVNGARGVVTSFLPGDGAPVVRFKAKLEIPVRTEKWVIKASGGVTLTRRQLPLRLAWAFSIHKSQGLTLDCVEMSLSRVFEAGQAYVALSRAKSLASLRVIDFSASQVRAHPDVLKFYARFRRAIRDRIACEPVAIPRKV</sequence>
<comment type="subunit">
    <text evidence="12">Monomer. Interacts with telomerase.</text>
</comment>
<evidence type="ECO:0000256" key="12">
    <source>
        <dbReference type="ARBA" id="ARBA00065873"/>
    </source>
</evidence>
<organism evidence="18 19">
    <name type="scientific">Ladona fulva</name>
    <name type="common">Scarce chaser dragonfly</name>
    <name type="synonym">Libellula fulva</name>
    <dbReference type="NCBI Taxonomy" id="123851"/>
    <lineage>
        <taxon>Eukaryota</taxon>
        <taxon>Metazoa</taxon>
        <taxon>Ecdysozoa</taxon>
        <taxon>Arthropoda</taxon>
        <taxon>Hexapoda</taxon>
        <taxon>Insecta</taxon>
        <taxon>Pterygota</taxon>
        <taxon>Palaeoptera</taxon>
        <taxon>Odonata</taxon>
        <taxon>Epiprocta</taxon>
        <taxon>Anisoptera</taxon>
        <taxon>Libelluloidea</taxon>
        <taxon>Libellulidae</taxon>
        <taxon>Ladona</taxon>
    </lineage>
</organism>
<dbReference type="EC" id="5.6.2.3" evidence="13"/>
<dbReference type="GO" id="GO:0006310">
    <property type="term" value="P:DNA recombination"/>
    <property type="evidence" value="ECO:0007669"/>
    <property type="project" value="UniProtKB-UniRule"/>
</dbReference>
<evidence type="ECO:0000256" key="11">
    <source>
        <dbReference type="ARBA" id="ARBA00023242"/>
    </source>
</evidence>
<evidence type="ECO:0000256" key="13">
    <source>
        <dbReference type="HAMAP-Rule" id="MF_03176"/>
    </source>
</evidence>
<dbReference type="EMBL" id="KZ308450">
    <property type="protein sequence ID" value="KAG8229872.1"/>
    <property type="molecule type" value="Genomic_DNA"/>
</dbReference>
<keyword evidence="10 13" id="KW-0413">Isomerase</keyword>
<dbReference type="Gene3D" id="3.40.50.300">
    <property type="entry name" value="P-loop containing nucleotide triphosphate hydrolases"/>
    <property type="match status" value="2"/>
</dbReference>
<feature type="DNA-binding region" evidence="13">
    <location>
        <begin position="571"/>
        <end position="590"/>
    </location>
</feature>
<evidence type="ECO:0000256" key="3">
    <source>
        <dbReference type="ARBA" id="ARBA00022801"/>
    </source>
</evidence>
<dbReference type="PANTHER" id="PTHR47642">
    <property type="entry name" value="ATP-DEPENDENT DNA HELICASE"/>
    <property type="match status" value="1"/>
</dbReference>
<evidence type="ECO:0000313" key="19">
    <source>
        <dbReference type="Proteomes" id="UP000792457"/>
    </source>
</evidence>
<comment type="catalytic activity">
    <reaction evidence="13">
        <text>ATP + H2O = ADP + phosphate + H(+)</text>
        <dbReference type="Rhea" id="RHEA:13065"/>
        <dbReference type="ChEBI" id="CHEBI:15377"/>
        <dbReference type="ChEBI" id="CHEBI:15378"/>
        <dbReference type="ChEBI" id="CHEBI:30616"/>
        <dbReference type="ChEBI" id="CHEBI:43474"/>
        <dbReference type="ChEBI" id="CHEBI:456216"/>
        <dbReference type="EC" id="5.6.2.3"/>
    </reaction>
</comment>
<keyword evidence="3 13" id="KW-0378">Hydrolase</keyword>
<dbReference type="InterPro" id="IPR010285">
    <property type="entry name" value="DNA_helicase_pif1-like_DEAD"/>
</dbReference>
<feature type="compositionally biased region" description="Polar residues" evidence="14">
    <location>
        <begin position="152"/>
        <end position="164"/>
    </location>
</feature>
<keyword evidence="2 13" id="KW-0227">DNA damage</keyword>
<feature type="domain" description="DNA helicase Pif1-like 2B" evidence="16">
    <location>
        <begin position="454"/>
        <end position="499"/>
    </location>
</feature>
<evidence type="ECO:0000256" key="9">
    <source>
        <dbReference type="ARBA" id="ARBA00023204"/>
    </source>
</evidence>
<comment type="caution">
    <text evidence="18">The sequence shown here is derived from an EMBL/GenBank/DDBJ whole genome shotgun (WGS) entry which is preliminary data.</text>
</comment>
<dbReference type="GO" id="GO:0006281">
    <property type="term" value="P:DNA repair"/>
    <property type="evidence" value="ECO:0007669"/>
    <property type="project" value="UniProtKB-UniRule"/>
</dbReference>
<evidence type="ECO:0000256" key="6">
    <source>
        <dbReference type="ARBA" id="ARBA00023125"/>
    </source>
</evidence>
<evidence type="ECO:0000256" key="2">
    <source>
        <dbReference type="ARBA" id="ARBA00022763"/>
    </source>
</evidence>
<evidence type="ECO:0000259" key="15">
    <source>
        <dbReference type="Pfam" id="PF05970"/>
    </source>
</evidence>
<dbReference type="GO" id="GO:0005524">
    <property type="term" value="F:ATP binding"/>
    <property type="evidence" value="ECO:0007669"/>
    <property type="project" value="UniProtKB-UniRule"/>
</dbReference>
<keyword evidence="1 13" id="KW-0547">Nucleotide-binding</keyword>
<keyword evidence="6 13" id="KW-0238">DNA-binding</keyword>
<comment type="subcellular location">
    <subcellularLocation>
        <location evidence="13">Nucleus</location>
    </subcellularLocation>
    <subcellularLocation>
        <location evidence="13">Mitochondrion</location>
    </subcellularLocation>
</comment>
<keyword evidence="4 13" id="KW-0347">Helicase</keyword>
<evidence type="ECO:0000256" key="5">
    <source>
        <dbReference type="ARBA" id="ARBA00022840"/>
    </source>
</evidence>
<dbReference type="Pfam" id="PF05970">
    <property type="entry name" value="PIF1"/>
    <property type="match status" value="1"/>
</dbReference>
<dbReference type="GO" id="GO:0005634">
    <property type="term" value="C:nucleus"/>
    <property type="evidence" value="ECO:0007669"/>
    <property type="project" value="UniProtKB-SubCell"/>
</dbReference>
<keyword evidence="19" id="KW-1185">Reference proteome</keyword>
<dbReference type="CDD" id="cd18037">
    <property type="entry name" value="DEXSc_Pif1_like"/>
    <property type="match status" value="1"/>
</dbReference>
<evidence type="ECO:0000256" key="1">
    <source>
        <dbReference type="ARBA" id="ARBA00022741"/>
    </source>
</evidence>
<evidence type="ECO:0000256" key="8">
    <source>
        <dbReference type="ARBA" id="ARBA00023172"/>
    </source>
</evidence>
<evidence type="ECO:0000259" key="16">
    <source>
        <dbReference type="Pfam" id="PF21530"/>
    </source>
</evidence>
<dbReference type="FunFam" id="3.40.50.300:FF:003367">
    <property type="entry name" value="ATP-dependent DNA helicase PIF1"/>
    <property type="match status" value="1"/>
</dbReference>
<dbReference type="InterPro" id="IPR049163">
    <property type="entry name" value="Pif1-like_2B_dom"/>
</dbReference>
<dbReference type="GO" id="GO:0000723">
    <property type="term" value="P:telomere maintenance"/>
    <property type="evidence" value="ECO:0007669"/>
    <property type="project" value="InterPro"/>
</dbReference>
<dbReference type="InterPro" id="IPR027417">
    <property type="entry name" value="P-loop_NTPase"/>
</dbReference>
<evidence type="ECO:0000256" key="7">
    <source>
        <dbReference type="ARBA" id="ARBA00023128"/>
    </source>
</evidence>
<dbReference type="Pfam" id="PF25344">
    <property type="entry name" value="PH_LRR1"/>
    <property type="match status" value="1"/>
</dbReference>
<dbReference type="InterPro" id="IPR057437">
    <property type="entry name" value="PIF1/LRR1_PH"/>
</dbReference>
<keyword evidence="8 13" id="KW-0233">DNA recombination</keyword>
<comment type="cofactor">
    <cofactor evidence="13">
        <name>Mg(2+)</name>
        <dbReference type="ChEBI" id="CHEBI:18420"/>
    </cofactor>
</comment>
<dbReference type="Proteomes" id="UP000792457">
    <property type="component" value="Unassembled WGS sequence"/>
</dbReference>
<dbReference type="SUPFAM" id="SSF52540">
    <property type="entry name" value="P-loop containing nucleoside triphosphate hydrolases"/>
    <property type="match status" value="2"/>
</dbReference>
<evidence type="ECO:0000256" key="10">
    <source>
        <dbReference type="ARBA" id="ARBA00023235"/>
    </source>
</evidence>
<comment type="function">
    <text evidence="13">DNA-dependent ATPase and 5'-3' DNA helicase required for the maintenance of both mitochondrial and nuclear genome stability.</text>
</comment>
<protein>
    <recommendedName>
        <fullName evidence="13">ATP-dependent DNA helicase PIF1</fullName>
        <ecNumber evidence="13">5.6.2.3</ecNumber>
    </recommendedName>
    <alternativeName>
        <fullName evidence="13">DNA 5'-3' helicase PIF1</fullName>
    </alternativeName>
    <alternativeName>
        <fullName evidence="13">DNA repair and recombination helicase PIF1</fullName>
    </alternativeName>
</protein>
<evidence type="ECO:0000256" key="4">
    <source>
        <dbReference type="ARBA" id="ARBA00022806"/>
    </source>
</evidence>
<dbReference type="HAMAP" id="MF_03176">
    <property type="entry name" value="PIF1"/>
    <property type="match status" value="1"/>
</dbReference>
<dbReference type="GO" id="GO:0003677">
    <property type="term" value="F:DNA binding"/>
    <property type="evidence" value="ECO:0007669"/>
    <property type="project" value="UniProtKB-KW"/>
</dbReference>
<evidence type="ECO:0000256" key="14">
    <source>
        <dbReference type="SAM" id="MobiDB-lite"/>
    </source>
</evidence>
<dbReference type="PANTHER" id="PTHR47642:SF7">
    <property type="entry name" value="ATP-DEPENDENT DNA HELICASE PIF1"/>
    <property type="match status" value="1"/>
</dbReference>
<keyword evidence="11 13" id="KW-0539">Nucleus</keyword>
<gene>
    <name evidence="13" type="primary">PIF1</name>
    <name evidence="18" type="ORF">J437_LFUL008262</name>
</gene>